<feature type="non-terminal residue" evidence="10">
    <location>
        <position position="1"/>
    </location>
</feature>
<dbReference type="Proteomes" id="UP001432322">
    <property type="component" value="Unassembled WGS sequence"/>
</dbReference>
<sequence>SFSVRFILTREDLLVRRGFLASTRTFIDDVREHFLSELKQPRVHQSRSRMASTGGGYKYSKLEQEYEESSSFGGPSSSNNVSDMLMKQDRIIRQQDDDLELVGQSMGTLKAMSGRIGAELEQQSIMLDELGEDMERVDSKLNGVMKKIAKLTNLEDDSRQCKMIIILSIILFFLVFLLIVL</sequence>
<evidence type="ECO:0000256" key="6">
    <source>
        <dbReference type="ARBA" id="ARBA00023054"/>
    </source>
</evidence>
<evidence type="ECO:0000256" key="8">
    <source>
        <dbReference type="SAM" id="Phobius"/>
    </source>
</evidence>
<evidence type="ECO:0000256" key="5">
    <source>
        <dbReference type="ARBA" id="ARBA00022989"/>
    </source>
</evidence>
<protein>
    <recommendedName>
        <fullName evidence="9">t-SNARE coiled-coil homology domain-containing protein</fullName>
    </recommendedName>
</protein>
<accession>A0AAV5WQJ3</accession>
<proteinExistence type="inferred from homology"/>
<feature type="domain" description="T-SNARE coiled-coil homology" evidence="9">
    <location>
        <begin position="89"/>
        <end position="151"/>
    </location>
</feature>
<comment type="subcellular location">
    <subcellularLocation>
        <location evidence="1">Membrane</location>
        <topology evidence="1">Single-pass type IV membrane protein</topology>
    </subcellularLocation>
</comment>
<evidence type="ECO:0000259" key="9">
    <source>
        <dbReference type="PROSITE" id="PS50192"/>
    </source>
</evidence>
<dbReference type="CDD" id="cd15851">
    <property type="entry name" value="SNARE_Syntaxin6"/>
    <property type="match status" value="1"/>
</dbReference>
<evidence type="ECO:0000313" key="10">
    <source>
        <dbReference type="EMBL" id="GMT33890.1"/>
    </source>
</evidence>
<dbReference type="PROSITE" id="PS50192">
    <property type="entry name" value="T_SNARE"/>
    <property type="match status" value="1"/>
</dbReference>
<dbReference type="AlphaFoldDB" id="A0AAV5WQJ3"/>
<keyword evidence="7 8" id="KW-0472">Membrane</keyword>
<evidence type="ECO:0000256" key="7">
    <source>
        <dbReference type="ARBA" id="ARBA00023136"/>
    </source>
</evidence>
<keyword evidence="11" id="KW-1185">Reference proteome</keyword>
<dbReference type="Pfam" id="PF05739">
    <property type="entry name" value="SNARE"/>
    <property type="match status" value="1"/>
</dbReference>
<comment type="caution">
    <text evidence="10">The sequence shown here is derived from an EMBL/GenBank/DDBJ whole genome shotgun (WGS) entry which is preliminary data.</text>
</comment>
<keyword evidence="4 8" id="KW-0812">Transmembrane</keyword>
<keyword evidence="6" id="KW-0175">Coiled coil</keyword>
<organism evidence="10 11">
    <name type="scientific">Pristionchus fissidentatus</name>
    <dbReference type="NCBI Taxonomy" id="1538716"/>
    <lineage>
        <taxon>Eukaryota</taxon>
        <taxon>Metazoa</taxon>
        <taxon>Ecdysozoa</taxon>
        <taxon>Nematoda</taxon>
        <taxon>Chromadorea</taxon>
        <taxon>Rhabditida</taxon>
        <taxon>Rhabditina</taxon>
        <taxon>Diplogasteromorpha</taxon>
        <taxon>Diplogasteroidea</taxon>
        <taxon>Neodiplogasteridae</taxon>
        <taxon>Pristionchus</taxon>
    </lineage>
</organism>
<dbReference type="InterPro" id="IPR000727">
    <property type="entry name" value="T_SNARE_dom"/>
</dbReference>
<evidence type="ECO:0000313" key="11">
    <source>
        <dbReference type="Proteomes" id="UP001432322"/>
    </source>
</evidence>
<dbReference type="PANTHER" id="PTHR12791">
    <property type="entry name" value="GOLGI SNARE BET1-RELATED"/>
    <property type="match status" value="1"/>
</dbReference>
<dbReference type="Gene3D" id="1.20.5.110">
    <property type="match status" value="1"/>
</dbReference>
<evidence type="ECO:0000256" key="1">
    <source>
        <dbReference type="ARBA" id="ARBA00004211"/>
    </source>
</evidence>
<feature type="transmembrane region" description="Helical" evidence="8">
    <location>
        <begin position="163"/>
        <end position="180"/>
    </location>
</feature>
<reference evidence="10" key="1">
    <citation type="submission" date="2023-10" db="EMBL/GenBank/DDBJ databases">
        <title>Genome assembly of Pristionchus species.</title>
        <authorList>
            <person name="Yoshida K."/>
            <person name="Sommer R.J."/>
        </authorList>
    </citation>
    <scope>NUCLEOTIDE SEQUENCE</scope>
    <source>
        <strain evidence="10">RS5133</strain>
    </source>
</reference>
<comment type="similarity">
    <text evidence="2">Belongs to the syntaxin family.</text>
</comment>
<dbReference type="GO" id="GO:0016020">
    <property type="term" value="C:membrane"/>
    <property type="evidence" value="ECO:0007669"/>
    <property type="project" value="UniProtKB-SubCell"/>
</dbReference>
<dbReference type="SUPFAM" id="SSF58038">
    <property type="entry name" value="SNARE fusion complex"/>
    <property type="match status" value="1"/>
</dbReference>
<dbReference type="FunFam" id="1.20.5.110:FF:000006">
    <property type="entry name" value="Syntaxin 6"/>
    <property type="match status" value="1"/>
</dbReference>
<gene>
    <name evidence="10" type="ORF">PFISCL1PPCAC_25187</name>
</gene>
<evidence type="ECO:0000256" key="3">
    <source>
        <dbReference type="ARBA" id="ARBA00022448"/>
    </source>
</evidence>
<name>A0AAV5WQJ3_9BILA</name>
<keyword evidence="3" id="KW-0813">Transport</keyword>
<dbReference type="SMART" id="SM00397">
    <property type="entry name" value="t_SNARE"/>
    <property type="match status" value="1"/>
</dbReference>
<dbReference type="EMBL" id="BTSY01000006">
    <property type="protein sequence ID" value="GMT33890.1"/>
    <property type="molecule type" value="Genomic_DNA"/>
</dbReference>
<keyword evidence="5 8" id="KW-1133">Transmembrane helix</keyword>
<evidence type="ECO:0000256" key="2">
    <source>
        <dbReference type="ARBA" id="ARBA00009063"/>
    </source>
</evidence>
<evidence type="ECO:0000256" key="4">
    <source>
        <dbReference type="ARBA" id="ARBA00022692"/>
    </source>
</evidence>